<dbReference type="Proteomes" id="UP000015354">
    <property type="component" value="Unassembled WGS sequence"/>
</dbReference>
<feature type="domain" description="Complex 1 LYR protein" evidence="1">
    <location>
        <begin position="38"/>
        <end position="90"/>
    </location>
</feature>
<evidence type="ECO:0000259" key="1">
    <source>
        <dbReference type="Pfam" id="PF05347"/>
    </source>
</evidence>
<gene>
    <name evidence="2" type="ORF">STCU_03087</name>
</gene>
<proteinExistence type="predicted"/>
<reference evidence="2 3" key="1">
    <citation type="journal article" date="2013" name="PLoS ONE">
        <title>Predicting the Proteins of Angomonas deanei, Strigomonas culicis and Their Respective Endosymbionts Reveals New Aspects of the Trypanosomatidae Family.</title>
        <authorList>
            <person name="Motta M.C."/>
            <person name="Martins A.C."/>
            <person name="de Souza S.S."/>
            <person name="Catta-Preta C.M."/>
            <person name="Silva R."/>
            <person name="Klein C.C."/>
            <person name="de Almeida L.G."/>
            <person name="de Lima Cunha O."/>
            <person name="Ciapina L.P."/>
            <person name="Brocchi M."/>
            <person name="Colabardini A.C."/>
            <person name="de Araujo Lima B."/>
            <person name="Machado C.R."/>
            <person name="de Almeida Soares C.M."/>
            <person name="Probst C.M."/>
            <person name="de Menezes C.B."/>
            <person name="Thompson C.E."/>
            <person name="Bartholomeu D.C."/>
            <person name="Gradia D.F."/>
            <person name="Pavoni D.P."/>
            <person name="Grisard E.C."/>
            <person name="Fantinatti-Garboggini F."/>
            <person name="Marchini F.K."/>
            <person name="Rodrigues-Luiz G.F."/>
            <person name="Wagner G."/>
            <person name="Goldman G.H."/>
            <person name="Fietto J.L."/>
            <person name="Elias M.C."/>
            <person name="Goldman M.H."/>
            <person name="Sagot M.F."/>
            <person name="Pereira M."/>
            <person name="Stoco P.H."/>
            <person name="de Mendonca-Neto R.P."/>
            <person name="Teixeira S.M."/>
            <person name="Maciel T.E."/>
            <person name="de Oliveira Mendes T.A."/>
            <person name="Urmenyi T.P."/>
            <person name="de Souza W."/>
            <person name="Schenkman S."/>
            <person name="de Vasconcelos A.T."/>
        </authorList>
    </citation>
    <scope>NUCLEOTIDE SEQUENCE [LARGE SCALE GENOMIC DNA]</scope>
</reference>
<dbReference type="CDD" id="cd20251">
    <property type="entry name" value="Complex1_LYR_SF"/>
    <property type="match status" value="1"/>
</dbReference>
<evidence type="ECO:0000313" key="2">
    <source>
        <dbReference type="EMBL" id="EPY31936.1"/>
    </source>
</evidence>
<organism evidence="2 3">
    <name type="scientific">Strigomonas culicis</name>
    <dbReference type="NCBI Taxonomy" id="28005"/>
    <lineage>
        <taxon>Eukaryota</taxon>
        <taxon>Discoba</taxon>
        <taxon>Euglenozoa</taxon>
        <taxon>Kinetoplastea</taxon>
        <taxon>Metakinetoplastina</taxon>
        <taxon>Trypanosomatida</taxon>
        <taxon>Trypanosomatidae</taxon>
        <taxon>Strigomonadinae</taxon>
        <taxon>Strigomonas</taxon>
    </lineage>
</organism>
<evidence type="ECO:0000313" key="3">
    <source>
        <dbReference type="Proteomes" id="UP000015354"/>
    </source>
</evidence>
<keyword evidence="3" id="KW-1185">Reference proteome</keyword>
<accession>S9VXZ6</accession>
<name>S9VXZ6_9TRYP</name>
<dbReference type="EMBL" id="ATMH01003087">
    <property type="protein sequence ID" value="EPY31936.1"/>
    <property type="molecule type" value="Genomic_DNA"/>
</dbReference>
<comment type="caution">
    <text evidence="2">The sequence shown here is derived from an EMBL/GenBank/DDBJ whole genome shotgun (WGS) entry which is preliminary data.</text>
</comment>
<dbReference type="OrthoDB" id="277888at2759"/>
<dbReference type="InterPro" id="IPR008011">
    <property type="entry name" value="Complex1_LYR_dom"/>
</dbReference>
<sequence length="167" mass="19204">MLALRSSIVLRNPRHYSGAQVLGTDVPSYRHYPYRANDVLHLYKRFLHLIYYHHTKEERVDLLFRLRNEFASKKHLSGPKQISAALRRGEGMYALQQQILDTKEMRQRNRATPTAAGAVSVDSLWEQFRTVSGNVLPGLQGYDVSRPIAAGSYTQQGSSRNVYSRRR</sequence>
<protein>
    <recommendedName>
        <fullName evidence="1">Complex 1 LYR protein domain-containing protein</fullName>
    </recommendedName>
</protein>
<dbReference type="Pfam" id="PF05347">
    <property type="entry name" value="Complex1_LYR"/>
    <property type="match status" value="1"/>
</dbReference>
<dbReference type="AlphaFoldDB" id="S9VXZ6"/>